<dbReference type="RefSeq" id="WP_321534601.1">
    <property type="nucleotide sequence ID" value="NZ_JARGDL010000002.1"/>
</dbReference>
<evidence type="ECO:0000313" key="17">
    <source>
        <dbReference type="EMBL" id="MDF1610834.1"/>
    </source>
</evidence>
<dbReference type="PROSITE" id="PS50926">
    <property type="entry name" value="TRAM"/>
    <property type="match status" value="1"/>
</dbReference>
<dbReference type="FunFam" id="3.40.50.12160:FF:000004">
    <property type="entry name" value="Threonylcarbamoyladenosine tRNA methylthiotransferase MtaB"/>
    <property type="match status" value="1"/>
</dbReference>
<dbReference type="SFLD" id="SFLDS00029">
    <property type="entry name" value="Radical_SAM"/>
    <property type="match status" value="1"/>
</dbReference>
<dbReference type="InterPro" id="IPR013848">
    <property type="entry name" value="Methylthiotransferase_N"/>
</dbReference>
<dbReference type="EMBL" id="JARGDL010000002">
    <property type="protein sequence ID" value="MDF1610834.1"/>
    <property type="molecule type" value="Genomic_DNA"/>
</dbReference>
<evidence type="ECO:0000256" key="7">
    <source>
        <dbReference type="ARBA" id="ARBA00022691"/>
    </source>
</evidence>
<dbReference type="SMART" id="SM00729">
    <property type="entry name" value="Elp3"/>
    <property type="match status" value="1"/>
</dbReference>
<gene>
    <name evidence="17" type="ORF">P0M35_01605</name>
</gene>
<evidence type="ECO:0000256" key="2">
    <source>
        <dbReference type="ARBA" id="ARBA00002399"/>
    </source>
</evidence>
<evidence type="ECO:0000256" key="5">
    <source>
        <dbReference type="ARBA" id="ARBA00022490"/>
    </source>
</evidence>
<dbReference type="Pfam" id="PF04055">
    <property type="entry name" value="Radical_SAM"/>
    <property type="match status" value="1"/>
</dbReference>
<dbReference type="Proteomes" id="UP001221302">
    <property type="component" value="Unassembled WGS sequence"/>
</dbReference>
<evidence type="ECO:0000256" key="11">
    <source>
        <dbReference type="ARBA" id="ARBA00023014"/>
    </source>
</evidence>
<name>A0AAE3NYB7_9BACT</name>
<feature type="domain" description="Radical SAM core" evidence="16">
    <location>
        <begin position="140"/>
        <end position="431"/>
    </location>
</feature>
<sequence>MSSKVAFYTLGCKLNFSETSSIGQQFIKNGFNVVNYDDHADVYVINTCTVTENADRECRQIVRRALRNNPNAYVIVTGCYAQLRPDEILKIDGVDAVLGSNEKFKLFEYINDFEKKNVACEYVTPTENLTEFNSSFAVEGNERTRAFFKIQDGCDYKCSYCTIPLARGKSRSAKPDVVVKEFNQLVESGFKEIILTGVNVGDYYFESENEIYTSNQNINLTHNHNLDHNLTLTHNHNLTHNLDHNHNHTLTHDLTPTNDSPNSIKEKFDFYLLLKKILNEVDGDYRIRISSIEPNLLSDEIIELTKNDERMCNHFHIPLQSGNDKILKLMQRRYTSEDYKTLIQKLVREIENIAIGVDVIVGFPGETDEDFLVTYNFLRDLPISYLHVFTYSERPNTKAINLNGNVDQATRKKRNNMLRILSEKKRMEYYRKMMGKNLTAIFEHENHDGFMKGFTENYVRIKMPYNSELINKFVQVKIKEIDENICTAELIS</sequence>
<evidence type="ECO:0000256" key="13">
    <source>
        <dbReference type="ARBA" id="ARBA00051661"/>
    </source>
</evidence>
<dbReference type="SUPFAM" id="SSF102114">
    <property type="entry name" value="Radical SAM enzymes"/>
    <property type="match status" value="2"/>
</dbReference>
<dbReference type="SFLD" id="SFLDG01061">
    <property type="entry name" value="methylthiotransferase"/>
    <property type="match status" value="1"/>
</dbReference>
<dbReference type="PROSITE" id="PS51449">
    <property type="entry name" value="MTTASE_N"/>
    <property type="match status" value="1"/>
</dbReference>
<dbReference type="InterPro" id="IPR058240">
    <property type="entry name" value="rSAM_sf"/>
</dbReference>
<evidence type="ECO:0000256" key="3">
    <source>
        <dbReference type="ARBA" id="ARBA00013273"/>
    </source>
</evidence>
<feature type="domain" description="MTTase N-terminal" evidence="15">
    <location>
        <begin position="3"/>
        <end position="115"/>
    </location>
</feature>
<dbReference type="GO" id="GO:0035598">
    <property type="term" value="F:tRNA (N(6)-L-threonylcarbamoyladenosine(37)-C(2))-methylthiotransferase activity"/>
    <property type="evidence" value="ECO:0007669"/>
    <property type="project" value="UniProtKB-EC"/>
</dbReference>
<keyword evidence="7" id="KW-0949">S-adenosyl-L-methionine</keyword>
<comment type="caution">
    <text evidence="17">The sequence shown here is derived from an EMBL/GenBank/DDBJ whole genome shotgun (WGS) entry which is preliminary data.</text>
</comment>
<keyword evidence="18" id="KW-1185">Reference proteome</keyword>
<evidence type="ECO:0000256" key="1">
    <source>
        <dbReference type="ARBA" id="ARBA00001966"/>
    </source>
</evidence>
<dbReference type="PANTHER" id="PTHR11918:SF45">
    <property type="entry name" value="THREONYLCARBAMOYLADENOSINE TRNA METHYLTHIOTRANSFERASE"/>
    <property type="match status" value="1"/>
</dbReference>
<evidence type="ECO:0000256" key="8">
    <source>
        <dbReference type="ARBA" id="ARBA00022694"/>
    </source>
</evidence>
<evidence type="ECO:0000259" key="14">
    <source>
        <dbReference type="PROSITE" id="PS50926"/>
    </source>
</evidence>
<comment type="function">
    <text evidence="2">Catalyzes the methylthiolation of N6-threonylcarbamoyladenosine (t(6)A), leading to the formation of 2-methylthio-N6-threonylcarbamoyladenosine (ms(2)t(6)A) at position 37 in tRNAs that read codons beginning with adenine.</text>
</comment>
<evidence type="ECO:0000256" key="10">
    <source>
        <dbReference type="ARBA" id="ARBA00023004"/>
    </source>
</evidence>
<dbReference type="Gene3D" id="3.80.30.20">
    <property type="entry name" value="tm_1862 like domain"/>
    <property type="match status" value="1"/>
</dbReference>
<dbReference type="GO" id="GO:0051539">
    <property type="term" value="F:4 iron, 4 sulfur cluster binding"/>
    <property type="evidence" value="ECO:0007669"/>
    <property type="project" value="UniProtKB-KW"/>
</dbReference>
<evidence type="ECO:0000259" key="16">
    <source>
        <dbReference type="PROSITE" id="PS51918"/>
    </source>
</evidence>
<dbReference type="InterPro" id="IPR023404">
    <property type="entry name" value="rSAM_horseshoe"/>
</dbReference>
<feature type="domain" description="TRAM" evidence="14">
    <location>
        <begin position="431"/>
        <end position="492"/>
    </location>
</feature>
<evidence type="ECO:0000256" key="6">
    <source>
        <dbReference type="ARBA" id="ARBA00022679"/>
    </source>
</evidence>
<keyword evidence="9" id="KW-0479">Metal-binding</keyword>
<dbReference type="Pfam" id="PF00919">
    <property type="entry name" value="UPF0004"/>
    <property type="match status" value="1"/>
</dbReference>
<dbReference type="PROSITE" id="PS51918">
    <property type="entry name" value="RADICAL_SAM"/>
    <property type="match status" value="1"/>
</dbReference>
<keyword evidence="4" id="KW-0004">4Fe-4S</keyword>
<keyword evidence="5" id="KW-0963">Cytoplasm</keyword>
<dbReference type="InterPro" id="IPR038135">
    <property type="entry name" value="Methylthiotransferase_N_sf"/>
</dbReference>
<dbReference type="PANTHER" id="PTHR11918">
    <property type="entry name" value="RADICAL SAM PROTEINS"/>
    <property type="match status" value="1"/>
</dbReference>
<keyword evidence="6" id="KW-0808">Transferase</keyword>
<comment type="cofactor">
    <cofactor evidence="1">
        <name>[4Fe-4S] cluster</name>
        <dbReference type="ChEBI" id="CHEBI:49883"/>
    </cofactor>
</comment>
<keyword evidence="10" id="KW-0408">Iron</keyword>
<evidence type="ECO:0000313" key="18">
    <source>
        <dbReference type="Proteomes" id="UP001221302"/>
    </source>
</evidence>
<evidence type="ECO:0000256" key="4">
    <source>
        <dbReference type="ARBA" id="ARBA00022485"/>
    </source>
</evidence>
<dbReference type="InterPro" id="IPR006638">
    <property type="entry name" value="Elp3/MiaA/NifB-like_rSAM"/>
</dbReference>
<dbReference type="AlphaFoldDB" id="A0AAE3NYB7"/>
<dbReference type="InterPro" id="IPR002792">
    <property type="entry name" value="TRAM_dom"/>
</dbReference>
<evidence type="ECO:0000256" key="9">
    <source>
        <dbReference type="ARBA" id="ARBA00022723"/>
    </source>
</evidence>
<keyword evidence="8" id="KW-0819">tRNA processing</keyword>
<comment type="catalytic activity">
    <reaction evidence="13">
        <text>N(6)-L-threonylcarbamoyladenosine(37) in tRNA + (sulfur carrier)-SH + AH2 + 2 S-adenosyl-L-methionine = 2-methylsulfanyl-N(6)-L-threonylcarbamoyladenosine(37) in tRNA + (sulfur carrier)-H + 5'-deoxyadenosine + L-methionine + A + S-adenosyl-L-homocysteine + 2 H(+)</text>
        <dbReference type="Rhea" id="RHEA:37075"/>
        <dbReference type="Rhea" id="RHEA-COMP:10163"/>
        <dbReference type="Rhea" id="RHEA-COMP:11092"/>
        <dbReference type="Rhea" id="RHEA-COMP:14737"/>
        <dbReference type="Rhea" id="RHEA-COMP:14739"/>
        <dbReference type="ChEBI" id="CHEBI:13193"/>
        <dbReference type="ChEBI" id="CHEBI:15378"/>
        <dbReference type="ChEBI" id="CHEBI:17319"/>
        <dbReference type="ChEBI" id="CHEBI:17499"/>
        <dbReference type="ChEBI" id="CHEBI:29917"/>
        <dbReference type="ChEBI" id="CHEBI:57844"/>
        <dbReference type="ChEBI" id="CHEBI:57856"/>
        <dbReference type="ChEBI" id="CHEBI:59789"/>
        <dbReference type="ChEBI" id="CHEBI:64428"/>
        <dbReference type="ChEBI" id="CHEBI:74418"/>
        <dbReference type="ChEBI" id="CHEBI:74420"/>
        <dbReference type="EC" id="2.8.4.5"/>
    </reaction>
</comment>
<evidence type="ECO:0000256" key="12">
    <source>
        <dbReference type="ARBA" id="ARBA00031213"/>
    </source>
</evidence>
<organism evidence="17 18">
    <name type="scientific">Stygiobacter electus</name>
    <dbReference type="NCBI Taxonomy" id="3032292"/>
    <lineage>
        <taxon>Bacteria</taxon>
        <taxon>Pseudomonadati</taxon>
        <taxon>Ignavibacteriota</taxon>
        <taxon>Ignavibacteria</taxon>
        <taxon>Ignavibacteriales</taxon>
        <taxon>Melioribacteraceae</taxon>
        <taxon>Stygiobacter</taxon>
    </lineage>
</organism>
<protein>
    <recommendedName>
        <fullName evidence="3">tRNA (N(6)-L-threonylcarbamoyladenosine(37)-C(2))-methylthiotransferase</fullName>
        <ecNumber evidence="3">2.8.4.5</ecNumber>
    </recommendedName>
    <alternativeName>
        <fullName evidence="12">tRNA-t(6)A37 methylthiotransferase</fullName>
    </alternativeName>
</protein>
<accession>A0AAE3NYB7</accession>
<reference evidence="17" key="1">
    <citation type="submission" date="2023-03" db="EMBL/GenBank/DDBJ databases">
        <title>Stygiobacter electus gen. nov., sp. nov., facultatively anaerobic thermotolerant bacterium of the class Ignavibacteria from a well of Yessentuki mineral water deposit.</title>
        <authorList>
            <person name="Podosokorskaya O.A."/>
            <person name="Elcheninov A.G."/>
            <person name="Petrova N.F."/>
            <person name="Zavarzina D.G."/>
            <person name="Kublanov I.V."/>
            <person name="Merkel A.Y."/>
        </authorList>
    </citation>
    <scope>NUCLEOTIDE SEQUENCE</scope>
    <source>
        <strain evidence="17">09-Me</strain>
    </source>
</reference>
<proteinExistence type="predicted"/>
<dbReference type="InterPro" id="IPR005839">
    <property type="entry name" value="Methylthiotransferase"/>
</dbReference>
<dbReference type="EC" id="2.8.4.5" evidence="3"/>
<dbReference type="GO" id="GO:0046872">
    <property type="term" value="F:metal ion binding"/>
    <property type="evidence" value="ECO:0007669"/>
    <property type="project" value="UniProtKB-KW"/>
</dbReference>
<evidence type="ECO:0000259" key="15">
    <source>
        <dbReference type="PROSITE" id="PS51449"/>
    </source>
</evidence>
<keyword evidence="11" id="KW-0411">Iron-sulfur</keyword>
<dbReference type="Gene3D" id="3.40.50.12160">
    <property type="entry name" value="Methylthiotransferase, N-terminal domain"/>
    <property type="match status" value="1"/>
</dbReference>
<dbReference type="InterPro" id="IPR007197">
    <property type="entry name" value="rSAM"/>
</dbReference>